<proteinExistence type="predicted"/>
<evidence type="ECO:0000313" key="3">
    <source>
        <dbReference type="Proteomes" id="UP001391051"/>
    </source>
</evidence>
<sequence>MSSSLDTKLVGTIIGAETRRDLICQLWGPLTPTEGDLRSMQPYIQYYSTQCRQFLLDGGIHVSASTHNDIVHLASIFHQKRARGDILQGHVASSLGKAPDAEAANCAINLCARLLLMVAIGDPPNSLPGPNTIHWEDGSLSDFTEGCFGVQHQLSPENAQISKTMTMLNLQKIGGMEIEWTPNLADHLRLVDDDRRVLVFSCVSFLKFHTKHAASSIRPLFPSGFLEETLRTFSLLFPQNDAASQRWLGAQIKGRGRDLFDPALLHCGSLWTRERRYENFKYWNNRLVILKQALDDARPQTMTQWWHDQRNGVQWYTFWVAILVFIVTIFFGIIQSLEGALQVWLSWKSMDES</sequence>
<keyword evidence="1" id="KW-1133">Transmembrane helix</keyword>
<keyword evidence="1" id="KW-0812">Transmembrane</keyword>
<comment type="caution">
    <text evidence="2">The sequence shown here is derived from an EMBL/GenBank/DDBJ whole genome shotgun (WGS) entry which is preliminary data.</text>
</comment>
<dbReference type="Proteomes" id="UP001391051">
    <property type="component" value="Unassembled WGS sequence"/>
</dbReference>
<evidence type="ECO:0000313" key="2">
    <source>
        <dbReference type="EMBL" id="KAK7943814.1"/>
    </source>
</evidence>
<reference evidence="2 3" key="1">
    <citation type="submission" date="2023-01" db="EMBL/GenBank/DDBJ databases">
        <title>Analysis of 21 Apiospora genomes using comparative genomics revels a genus with tremendous synthesis potential of carbohydrate active enzymes and secondary metabolites.</title>
        <authorList>
            <person name="Sorensen T."/>
        </authorList>
    </citation>
    <scope>NUCLEOTIDE SEQUENCE [LARGE SCALE GENOMIC DNA]</scope>
    <source>
        <strain evidence="2 3">CBS 24483</strain>
    </source>
</reference>
<gene>
    <name evidence="2" type="ORF">PG986_012927</name>
</gene>
<protein>
    <submittedName>
        <fullName evidence="2">Uncharacterized protein</fullName>
    </submittedName>
</protein>
<keyword evidence="1" id="KW-0472">Membrane</keyword>
<name>A0ABR1Q1E1_9PEZI</name>
<organism evidence="2 3">
    <name type="scientific">Apiospora aurea</name>
    <dbReference type="NCBI Taxonomy" id="335848"/>
    <lineage>
        <taxon>Eukaryota</taxon>
        <taxon>Fungi</taxon>
        <taxon>Dikarya</taxon>
        <taxon>Ascomycota</taxon>
        <taxon>Pezizomycotina</taxon>
        <taxon>Sordariomycetes</taxon>
        <taxon>Xylariomycetidae</taxon>
        <taxon>Amphisphaeriales</taxon>
        <taxon>Apiosporaceae</taxon>
        <taxon>Apiospora</taxon>
    </lineage>
</organism>
<evidence type="ECO:0000256" key="1">
    <source>
        <dbReference type="SAM" id="Phobius"/>
    </source>
</evidence>
<dbReference type="GeneID" id="92082211"/>
<feature type="transmembrane region" description="Helical" evidence="1">
    <location>
        <begin position="316"/>
        <end position="337"/>
    </location>
</feature>
<keyword evidence="3" id="KW-1185">Reference proteome</keyword>
<dbReference type="RefSeq" id="XP_066695845.1">
    <property type="nucleotide sequence ID" value="XM_066849149.1"/>
</dbReference>
<accession>A0ABR1Q1E1</accession>
<dbReference type="EMBL" id="JAQQWE010000008">
    <property type="protein sequence ID" value="KAK7943814.1"/>
    <property type="molecule type" value="Genomic_DNA"/>
</dbReference>